<comment type="similarity">
    <text evidence="1">Belongs to the AB hydrolase superfamily. MetX family.</text>
</comment>
<dbReference type="GO" id="GO:0006535">
    <property type="term" value="P:cysteine biosynthetic process from serine"/>
    <property type="evidence" value="ECO:0007669"/>
    <property type="project" value="TreeGrafter"/>
</dbReference>
<evidence type="ECO:0000313" key="3">
    <source>
        <dbReference type="EMBL" id="CCH40875.1"/>
    </source>
</evidence>
<dbReference type="InterPro" id="IPR000073">
    <property type="entry name" value="AB_hydrolase_1"/>
</dbReference>
<dbReference type="NCBIfam" id="NF001209">
    <property type="entry name" value="PRK00175.1"/>
    <property type="match status" value="1"/>
</dbReference>
<dbReference type="InterPro" id="IPR029058">
    <property type="entry name" value="AB_hydrolase_fold"/>
</dbReference>
<dbReference type="InterPro" id="IPR008220">
    <property type="entry name" value="HAT_MetX-like"/>
</dbReference>
<dbReference type="EC" id="2.3.1.31" evidence="3"/>
<evidence type="ECO:0000313" key="4">
    <source>
        <dbReference type="Proteomes" id="UP000009328"/>
    </source>
</evidence>
<dbReference type="GO" id="GO:0009001">
    <property type="term" value="F:serine O-acetyltransferase activity"/>
    <property type="evidence" value="ECO:0007669"/>
    <property type="project" value="TreeGrafter"/>
</dbReference>
<dbReference type="GO" id="GO:0004414">
    <property type="term" value="F:homoserine O-acetyltransferase activity"/>
    <property type="evidence" value="ECO:0007669"/>
    <property type="project" value="UniProtKB-EC"/>
</dbReference>
<name>K0K7T3_WICCF</name>
<keyword evidence="3" id="KW-0012">Acyltransferase</keyword>
<dbReference type="Gene3D" id="3.40.50.1820">
    <property type="entry name" value="alpha/beta hydrolase"/>
    <property type="match status" value="1"/>
</dbReference>
<reference evidence="3 4" key="1">
    <citation type="journal article" date="2012" name="Eukaryot. Cell">
        <title>Draft genome sequence of Wickerhamomyces ciferrii NRRL Y-1031 F-60-10.</title>
        <authorList>
            <person name="Schneider J."/>
            <person name="Andrea H."/>
            <person name="Blom J."/>
            <person name="Jaenicke S."/>
            <person name="Ruckert C."/>
            <person name="Schorsch C."/>
            <person name="Szczepanowski R."/>
            <person name="Farwick M."/>
            <person name="Goesmann A."/>
            <person name="Puhler A."/>
            <person name="Schaffer S."/>
            <person name="Tauch A."/>
            <person name="Kohler T."/>
            <person name="Brinkrolf K."/>
        </authorList>
    </citation>
    <scope>NUCLEOTIDE SEQUENCE [LARGE SCALE GENOMIC DNA]</scope>
    <source>
        <strain evidence="4">ATCC 14091 / BCRC 22168 / CBS 111 / JCM 3599 / NBRC 0793 / NRRL Y-1031 F-60-10</strain>
    </source>
</reference>
<evidence type="ECO:0000256" key="1">
    <source>
        <dbReference type="ARBA" id="ARBA00006886"/>
    </source>
</evidence>
<feature type="domain" description="AB hydrolase-1" evidence="2">
    <location>
        <begin position="138"/>
        <end position="486"/>
    </location>
</feature>
<dbReference type="Pfam" id="PF00561">
    <property type="entry name" value="Abhydrolase_1"/>
    <property type="match status" value="1"/>
</dbReference>
<dbReference type="PIRSF" id="PIRSF000443">
    <property type="entry name" value="Homoser_Ac_trans"/>
    <property type="match status" value="1"/>
</dbReference>
<dbReference type="GO" id="GO:0005739">
    <property type="term" value="C:mitochondrion"/>
    <property type="evidence" value="ECO:0007669"/>
    <property type="project" value="TreeGrafter"/>
</dbReference>
<protein>
    <submittedName>
        <fullName evidence="3">Homoserine O-acetyltransferase</fullName>
        <ecNumber evidence="3">2.3.1.31</ecNumber>
    </submittedName>
</protein>
<organism evidence="3 4">
    <name type="scientific">Wickerhamomyces ciferrii (strain ATCC 14091 / BCRC 22168 / CBS 111 / JCM 3599 / NBRC 0793 / NRRL Y-1031 F-60-10)</name>
    <name type="common">Yeast</name>
    <name type="synonym">Pichia ciferrii</name>
    <dbReference type="NCBI Taxonomy" id="1206466"/>
    <lineage>
        <taxon>Eukaryota</taxon>
        <taxon>Fungi</taxon>
        <taxon>Dikarya</taxon>
        <taxon>Ascomycota</taxon>
        <taxon>Saccharomycotina</taxon>
        <taxon>Saccharomycetes</taxon>
        <taxon>Phaffomycetales</taxon>
        <taxon>Wickerhamomycetaceae</taxon>
        <taxon>Wickerhamomyces</taxon>
    </lineage>
</organism>
<dbReference type="InParanoid" id="K0K7T3"/>
<dbReference type="PANTHER" id="PTHR32268">
    <property type="entry name" value="HOMOSERINE O-ACETYLTRANSFERASE"/>
    <property type="match status" value="1"/>
</dbReference>
<accession>K0K7T3</accession>
<proteinExistence type="inferred from homology"/>
<dbReference type="STRING" id="1206466.K0K7T3"/>
<evidence type="ECO:0000259" key="2">
    <source>
        <dbReference type="Pfam" id="PF00561"/>
    </source>
</evidence>
<keyword evidence="4" id="KW-1185">Reference proteome</keyword>
<dbReference type="EMBL" id="CAIF01000007">
    <property type="protein sequence ID" value="CCH40875.1"/>
    <property type="molecule type" value="Genomic_DNA"/>
</dbReference>
<dbReference type="HAMAP" id="MF_00296">
    <property type="entry name" value="MetX_acyltransf"/>
    <property type="match status" value="1"/>
</dbReference>
<dbReference type="NCBIfam" id="TIGR01392">
    <property type="entry name" value="homoserO_Ac_trn"/>
    <property type="match status" value="1"/>
</dbReference>
<dbReference type="SUPFAM" id="SSF53474">
    <property type="entry name" value="alpha/beta-Hydrolases"/>
    <property type="match status" value="1"/>
</dbReference>
<dbReference type="AlphaFoldDB" id="K0K7T3"/>
<dbReference type="HOGENOM" id="CLU_028760_7_0_1"/>
<comment type="caution">
    <text evidence="3">The sequence shown here is derived from an EMBL/GenBank/DDBJ whole genome shotgun (WGS) entry which is preliminary data.</text>
</comment>
<gene>
    <name evidence="3" type="ORF">BN7_409</name>
</gene>
<sequence>MLRSSIYQSSRLEATRALNKIVSSYLQTASYSTRSSSQRKLHNISNDSVSSSNPAMDFPCLDKLQAKTDLLSSNNKTIPSIKSEIDTNQGPEPVYSRVQSGFQKYQSKDPLFLDYGGFLPKFEIAYEQWGELNSDKSNAILLHTGLSASSHAKSQPDNTKPGWWENFIGPDLPLDTNKYFIVCTNVIGGCYGSTGPSSIDPSDNKHYATRFPILSVNDMVRAQERLMREQFGVEKLYASVGSSMGGMQSLAYAQEFPDSVEKIISISGCARSHPYSIAMRHAQRQVLMSDPNWKRGFYYDSIPPHVGMKLSREIATVTYRSGPEWEIRFGRERANPDVKPGLCPDFLVETYLDHQGNKFSLEYDPNSLLYISKAMDLFDLGKANRNAAEKKRLEFQKAFEDESNLEITSSGPACSTSSVPDENYKVKPRTKTITWEESEKDLLDGLSNFSNKEVLVIGVKSDILFPHWQQLEIANKLKEGNQKVFGGDGSNIKHVELGEDISMFGHDTFLLDVENIGGPVKKFLN</sequence>
<dbReference type="Proteomes" id="UP000009328">
    <property type="component" value="Unassembled WGS sequence"/>
</dbReference>
<dbReference type="GO" id="GO:0009092">
    <property type="term" value="P:homoserine metabolic process"/>
    <property type="evidence" value="ECO:0007669"/>
    <property type="project" value="TreeGrafter"/>
</dbReference>
<dbReference type="eggNOG" id="ENOG502QR3J">
    <property type="taxonomic scope" value="Eukaryota"/>
</dbReference>
<dbReference type="PANTHER" id="PTHR32268:SF16">
    <property type="entry name" value="SERINE O-SUCCINYLTRANSFERASE"/>
    <property type="match status" value="1"/>
</dbReference>
<keyword evidence="3" id="KW-0808">Transferase</keyword>
<dbReference type="GO" id="GO:0009086">
    <property type="term" value="P:methionine biosynthetic process"/>
    <property type="evidence" value="ECO:0007669"/>
    <property type="project" value="TreeGrafter"/>
</dbReference>